<comment type="caution">
    <text evidence="1">The sequence shown here is derived from an EMBL/GenBank/DDBJ whole genome shotgun (WGS) entry which is preliminary data.</text>
</comment>
<evidence type="ECO:0000313" key="2">
    <source>
        <dbReference type="Proteomes" id="UP000359125"/>
    </source>
</evidence>
<reference evidence="1 2" key="1">
    <citation type="journal article" date="2019" name="Environ. Health Perspect.">
        <title>Inter-host Transmission of Carbapenemase-Producing Escherichia coli among Humans and Backyard Animals.</title>
        <authorList>
            <person name="Li J."/>
            <person name="Bi Z."/>
            <person name="Ma S."/>
            <person name="Chen B."/>
            <person name="Cai C."/>
            <person name="He J."/>
            <person name="Schwarz S."/>
            <person name="Sun C."/>
            <person name="Zhou Y."/>
            <person name="Yin J."/>
            <person name="Hulth A."/>
            <person name="Wang Y."/>
            <person name="Shen Z."/>
            <person name="Wang S."/>
            <person name="Wu C."/>
            <person name="Nilsson L.E."/>
            <person name="Walsh T.R."/>
            <person name="Borjesson S."/>
            <person name="Shen J."/>
            <person name="Sun Q."/>
            <person name="Wang Y."/>
        </authorList>
    </citation>
    <scope>NUCLEOTIDE SEQUENCE [LARGE SCALE GENOMIC DNA]</scope>
    <source>
        <strain evidence="1 2">A016f</strain>
    </source>
</reference>
<accession>A0A5P0JH27</accession>
<organism evidence="1 2">
    <name type="scientific">Escherichia coli</name>
    <dbReference type="NCBI Taxonomy" id="562"/>
    <lineage>
        <taxon>Bacteria</taxon>
        <taxon>Pseudomonadati</taxon>
        <taxon>Pseudomonadota</taxon>
        <taxon>Gammaproteobacteria</taxon>
        <taxon>Enterobacterales</taxon>
        <taxon>Enterobacteriaceae</taxon>
        <taxon>Escherichia</taxon>
    </lineage>
</organism>
<dbReference type="AlphaFoldDB" id="A0A5P0JH27"/>
<evidence type="ECO:0000313" key="1">
    <source>
        <dbReference type="EMBL" id="MQK28065.1"/>
    </source>
</evidence>
<dbReference type="EMBL" id="RYCF01000438">
    <property type="protein sequence ID" value="MQK28065.1"/>
    <property type="molecule type" value="Genomic_DNA"/>
</dbReference>
<feature type="non-terminal residue" evidence="1">
    <location>
        <position position="20"/>
    </location>
</feature>
<protein>
    <submittedName>
        <fullName evidence="1">Fimbrial biogenesis outer membrane usher protein</fullName>
    </submittedName>
</protein>
<gene>
    <name evidence="1" type="ORF">EIZ93_28575</name>
</gene>
<dbReference type="Proteomes" id="UP000359125">
    <property type="component" value="Unassembled WGS sequence"/>
</dbReference>
<proteinExistence type="predicted"/>
<sequence length="20" mass="2291">MDTVNIYRLSFVSCLVMAMP</sequence>
<name>A0A5P0JH27_ECOLX</name>